<name>A0A2V1E119_9PLEO</name>
<sequence>MDGCAALTAHGLTGLEWRGRSKCGGHGDETAAAGSGQRAAAVSEKQPLGETRQRQRQCSVSQRWISVSDQIRSQPASPVSPSSRAHIISTEPMYVCMYVCSFTRIQDQRCNAPQHTVQASQALSTLDLTDTAQKTPRRGQRQRQRRRRRWVGRNSNQVWPAGEGCANQRTGQARLGLVTRQDRTRGKNKEAEEQGKGDGAAQGTAGSRLKYPGARPAAALQQPRKKIKAAL</sequence>
<feature type="compositionally biased region" description="Basic residues" evidence="1">
    <location>
        <begin position="135"/>
        <end position="151"/>
    </location>
</feature>
<evidence type="ECO:0000313" key="2">
    <source>
        <dbReference type="EMBL" id="PVI03842.1"/>
    </source>
</evidence>
<dbReference type="EMBL" id="KZ805327">
    <property type="protein sequence ID" value="PVI03842.1"/>
    <property type="molecule type" value="Genomic_DNA"/>
</dbReference>
<gene>
    <name evidence="2" type="ORF">DM02DRAFT_220125</name>
</gene>
<feature type="compositionally biased region" description="Basic and acidic residues" evidence="1">
    <location>
        <begin position="180"/>
        <end position="196"/>
    </location>
</feature>
<feature type="region of interest" description="Disordered" evidence="1">
    <location>
        <begin position="127"/>
        <end position="231"/>
    </location>
</feature>
<proteinExistence type="predicted"/>
<evidence type="ECO:0000256" key="1">
    <source>
        <dbReference type="SAM" id="MobiDB-lite"/>
    </source>
</evidence>
<feature type="region of interest" description="Disordered" evidence="1">
    <location>
        <begin position="23"/>
        <end position="55"/>
    </location>
</feature>
<dbReference type="Proteomes" id="UP000244855">
    <property type="component" value="Unassembled WGS sequence"/>
</dbReference>
<keyword evidence="3" id="KW-1185">Reference proteome</keyword>
<reference evidence="2 3" key="1">
    <citation type="journal article" date="2018" name="Sci. Rep.">
        <title>Comparative genomics provides insights into the lifestyle and reveals functional heterogeneity of dark septate endophytic fungi.</title>
        <authorList>
            <person name="Knapp D.G."/>
            <person name="Nemeth J.B."/>
            <person name="Barry K."/>
            <person name="Hainaut M."/>
            <person name="Henrissat B."/>
            <person name="Johnson J."/>
            <person name="Kuo A."/>
            <person name="Lim J.H.P."/>
            <person name="Lipzen A."/>
            <person name="Nolan M."/>
            <person name="Ohm R.A."/>
            <person name="Tamas L."/>
            <person name="Grigoriev I.V."/>
            <person name="Spatafora J.W."/>
            <person name="Nagy L.G."/>
            <person name="Kovacs G.M."/>
        </authorList>
    </citation>
    <scope>NUCLEOTIDE SEQUENCE [LARGE SCALE GENOMIC DNA]</scope>
    <source>
        <strain evidence="2 3">DSE2036</strain>
    </source>
</reference>
<evidence type="ECO:0000313" key="3">
    <source>
        <dbReference type="Proteomes" id="UP000244855"/>
    </source>
</evidence>
<accession>A0A2V1E119</accession>
<feature type="compositionally biased region" description="Low complexity" evidence="1">
    <location>
        <begin position="31"/>
        <end position="41"/>
    </location>
</feature>
<organism evidence="2 3">
    <name type="scientific">Periconia macrospinosa</name>
    <dbReference type="NCBI Taxonomy" id="97972"/>
    <lineage>
        <taxon>Eukaryota</taxon>
        <taxon>Fungi</taxon>
        <taxon>Dikarya</taxon>
        <taxon>Ascomycota</taxon>
        <taxon>Pezizomycotina</taxon>
        <taxon>Dothideomycetes</taxon>
        <taxon>Pleosporomycetidae</taxon>
        <taxon>Pleosporales</taxon>
        <taxon>Massarineae</taxon>
        <taxon>Periconiaceae</taxon>
        <taxon>Periconia</taxon>
    </lineage>
</organism>
<protein>
    <submittedName>
        <fullName evidence="2">Uncharacterized protein</fullName>
    </submittedName>
</protein>
<dbReference type="AlphaFoldDB" id="A0A2V1E119"/>